<comment type="caution">
    <text evidence="7">The sequence shown here is derived from an EMBL/GenBank/DDBJ whole genome shotgun (WGS) entry which is preliminary data.</text>
</comment>
<feature type="transmembrane region" description="Helical" evidence="6">
    <location>
        <begin position="71"/>
        <end position="92"/>
    </location>
</feature>
<dbReference type="GO" id="GO:0016020">
    <property type="term" value="C:membrane"/>
    <property type="evidence" value="ECO:0007669"/>
    <property type="project" value="UniProtKB-SubCell"/>
</dbReference>
<evidence type="ECO:0000256" key="3">
    <source>
        <dbReference type="ARBA" id="ARBA00022692"/>
    </source>
</evidence>
<sequence>MMCTDHHGVRVEYGGHWQKVQSAEHDGHQLWQVGGAGKLGHQTKVGRQSLSSGDYLNDETLWSKCHKPENVVSWNLTLFSILLIIAVFQMLLCTIQVVNGLLGTLCGDCCGKLYFQKLLPNYIMRQQLVISNTPITQITFFY</sequence>
<evidence type="ECO:0000256" key="2">
    <source>
        <dbReference type="ARBA" id="ARBA00006193"/>
    </source>
</evidence>
<dbReference type="EMBL" id="JAULJE010000004">
    <property type="protein sequence ID" value="KAK1343728.1"/>
    <property type="molecule type" value="Genomic_DNA"/>
</dbReference>
<evidence type="ECO:0000313" key="7">
    <source>
        <dbReference type="EMBL" id="KAK1343728.1"/>
    </source>
</evidence>
<keyword evidence="4 6" id="KW-1133">Transmembrane helix</keyword>
<proteinExistence type="inferred from homology"/>
<dbReference type="Proteomes" id="UP001177744">
    <property type="component" value="Unassembled WGS sequence"/>
</dbReference>
<name>A0AA40I621_CNENI</name>
<dbReference type="InterPro" id="IPR008661">
    <property type="entry name" value="L6_membrane"/>
</dbReference>
<comment type="subcellular location">
    <subcellularLocation>
        <location evidence="1">Membrane</location>
        <topology evidence="1">Multi-pass membrane protein</topology>
    </subcellularLocation>
</comment>
<dbReference type="AlphaFoldDB" id="A0AA40I621"/>
<evidence type="ECO:0000256" key="6">
    <source>
        <dbReference type="SAM" id="Phobius"/>
    </source>
</evidence>
<evidence type="ECO:0000256" key="4">
    <source>
        <dbReference type="ARBA" id="ARBA00022989"/>
    </source>
</evidence>
<dbReference type="Pfam" id="PF05805">
    <property type="entry name" value="L6_membrane"/>
    <property type="match status" value="1"/>
</dbReference>
<organism evidence="7 8">
    <name type="scientific">Cnephaeus nilssonii</name>
    <name type="common">Northern bat</name>
    <name type="synonym">Eptesicus nilssonii</name>
    <dbReference type="NCBI Taxonomy" id="3371016"/>
    <lineage>
        <taxon>Eukaryota</taxon>
        <taxon>Metazoa</taxon>
        <taxon>Chordata</taxon>
        <taxon>Craniata</taxon>
        <taxon>Vertebrata</taxon>
        <taxon>Euteleostomi</taxon>
        <taxon>Mammalia</taxon>
        <taxon>Eutheria</taxon>
        <taxon>Laurasiatheria</taxon>
        <taxon>Chiroptera</taxon>
        <taxon>Yangochiroptera</taxon>
        <taxon>Vespertilionidae</taxon>
        <taxon>Cnephaeus</taxon>
    </lineage>
</organism>
<comment type="similarity">
    <text evidence="2">Belongs to the L6 tetraspanin family.</text>
</comment>
<dbReference type="PANTHER" id="PTHR14198:SF15">
    <property type="entry name" value="TRANSMEMBRANE 4 L6 FAMILY MEMBER 4"/>
    <property type="match status" value="1"/>
</dbReference>
<evidence type="ECO:0000313" key="8">
    <source>
        <dbReference type="Proteomes" id="UP001177744"/>
    </source>
</evidence>
<gene>
    <name evidence="7" type="ORF">QTO34_014281</name>
</gene>
<evidence type="ECO:0000256" key="1">
    <source>
        <dbReference type="ARBA" id="ARBA00004141"/>
    </source>
</evidence>
<keyword evidence="8" id="KW-1185">Reference proteome</keyword>
<evidence type="ECO:0000256" key="5">
    <source>
        <dbReference type="ARBA" id="ARBA00023136"/>
    </source>
</evidence>
<dbReference type="PANTHER" id="PTHR14198">
    <property type="entry name" value="TRANSMEMBRANE 4 L6 FAMILY MEMBER 1-RELATED"/>
    <property type="match status" value="1"/>
</dbReference>
<reference evidence="7" key="1">
    <citation type="submission" date="2023-06" db="EMBL/GenBank/DDBJ databases">
        <title>Reference genome for the Northern bat (Eptesicus nilssonii), a most northern bat species.</title>
        <authorList>
            <person name="Laine V.N."/>
            <person name="Pulliainen A.T."/>
            <person name="Lilley T.M."/>
        </authorList>
    </citation>
    <scope>NUCLEOTIDE SEQUENCE</scope>
    <source>
        <strain evidence="7">BLF_Eptnil</strain>
        <tissue evidence="7">Kidney</tissue>
    </source>
</reference>
<keyword evidence="3 6" id="KW-0812">Transmembrane</keyword>
<protein>
    <submittedName>
        <fullName evidence="7">Uncharacterized protein</fullName>
    </submittedName>
</protein>
<accession>A0AA40I621</accession>
<keyword evidence="5 6" id="KW-0472">Membrane</keyword>